<dbReference type="Proteomes" id="UP000188320">
    <property type="component" value="Unassembled WGS sequence"/>
</dbReference>
<organism evidence="1 2">
    <name type="scientific">Zancudomyces culisetae</name>
    <name type="common">Gut fungus</name>
    <name type="synonym">Smittium culisetae</name>
    <dbReference type="NCBI Taxonomy" id="1213189"/>
    <lineage>
        <taxon>Eukaryota</taxon>
        <taxon>Fungi</taxon>
        <taxon>Fungi incertae sedis</taxon>
        <taxon>Zoopagomycota</taxon>
        <taxon>Kickxellomycotina</taxon>
        <taxon>Harpellomycetes</taxon>
        <taxon>Harpellales</taxon>
        <taxon>Legeriomycetaceae</taxon>
        <taxon>Zancudomyces</taxon>
    </lineage>
</organism>
<dbReference type="EMBL" id="LSSK01001551">
    <property type="protein sequence ID" value="OMH79459.1"/>
    <property type="molecule type" value="Genomic_DNA"/>
</dbReference>
<sequence>MYTDKASFENVKEAIDDLGVFEKFQDIVAYARVPYANEYLLNGKNIPSERGNGCEYPYFKMDSVEHTTHAVGPEDLFVEYKVCTRMDTCSISADTIALSAGEKRDRPIEENCIFSIYAPSRKT</sequence>
<keyword evidence="2" id="KW-1185">Reference proteome</keyword>
<reference evidence="2" key="1">
    <citation type="submission" date="2017-01" db="EMBL/GenBank/DDBJ databases">
        <authorList>
            <person name="Wang Y."/>
            <person name="White M."/>
            <person name="Kvist S."/>
            <person name="Moncalvo J.-M."/>
        </authorList>
    </citation>
    <scope>NUCLEOTIDE SEQUENCE [LARGE SCALE GENOMIC DNA]</scope>
    <source>
        <strain evidence="2">COL-18-3</strain>
    </source>
</reference>
<proteinExistence type="predicted"/>
<evidence type="ECO:0000313" key="1">
    <source>
        <dbReference type="EMBL" id="OMH79459.1"/>
    </source>
</evidence>
<dbReference type="AlphaFoldDB" id="A0A1R1PEV5"/>
<accession>A0A1R1PEV5</accession>
<comment type="caution">
    <text evidence="1">The sequence shown here is derived from an EMBL/GenBank/DDBJ whole genome shotgun (WGS) entry which is preliminary data.</text>
</comment>
<name>A0A1R1PEV5_ZANCU</name>
<protein>
    <submittedName>
        <fullName evidence="1">Uncharacterized protein</fullName>
    </submittedName>
</protein>
<gene>
    <name evidence="1" type="ORF">AX774_g7124</name>
</gene>
<evidence type="ECO:0000313" key="2">
    <source>
        <dbReference type="Proteomes" id="UP000188320"/>
    </source>
</evidence>